<evidence type="ECO:0008006" key="3">
    <source>
        <dbReference type="Google" id="ProtNLM"/>
    </source>
</evidence>
<evidence type="ECO:0000313" key="1">
    <source>
        <dbReference type="EMBL" id="PUA31624.1"/>
    </source>
</evidence>
<gene>
    <name evidence="1" type="ORF">B7O98_08990</name>
</gene>
<dbReference type="EMBL" id="NBVN01000008">
    <property type="protein sequence ID" value="PUA31624.1"/>
    <property type="molecule type" value="Genomic_DNA"/>
</dbReference>
<proteinExistence type="predicted"/>
<name>A0A2R7Y272_9CREN</name>
<comment type="caution">
    <text evidence="1">The sequence shown here is derived from an EMBL/GenBank/DDBJ whole genome shotgun (WGS) entry which is preliminary data.</text>
</comment>
<sequence length="200" mass="23316">MIGDDRTSSKALVAYVVDLDHTLVGINTAYEFLKILCPLKYMILSRLLFPFSFLNHILRRDLFKFIMMKLCVRNFGEKEIKLYAQAYYRKYIPKHLNTSLTVFLQTQKGLKVLLTASIDLIADNLKELGFDIIISTKSFFKKGRYYTILDLYGKKGCLLQVVSKYFSKIIVFDDAPEQSFYKLNNVVVVKIRYDSSEQNR</sequence>
<evidence type="ECO:0000313" key="2">
    <source>
        <dbReference type="Proteomes" id="UP000244093"/>
    </source>
</evidence>
<protein>
    <recommendedName>
        <fullName evidence="3">Haloacid dehalogenase-like hydrolase</fullName>
    </recommendedName>
</protein>
<dbReference type="Proteomes" id="UP000244093">
    <property type="component" value="Unassembled WGS sequence"/>
</dbReference>
<reference evidence="1 2" key="1">
    <citation type="journal article" date="2018" name="Syst. Appl. Microbiol.">
        <title>A new symbiotic nanoarchaeote (Candidatus Nanoclepta minutus) and its host (Zestosphaera tikiterensis gen. nov., sp. nov.) from a New Zealand hot spring.</title>
        <authorList>
            <person name="St John E."/>
            <person name="Liu Y."/>
            <person name="Podar M."/>
            <person name="Stott M.B."/>
            <person name="Meneghin J."/>
            <person name="Chen Z."/>
            <person name="Lagutin K."/>
            <person name="Mitchell K."/>
            <person name="Reysenbach A.L."/>
        </authorList>
    </citation>
    <scope>NUCLEOTIDE SEQUENCE [LARGE SCALE GENOMIC DNA]</scope>
    <source>
        <strain evidence="1">NZ3</strain>
    </source>
</reference>
<organism evidence="1 2">
    <name type="scientific">Zestosphaera tikiterensis</name>
    <dbReference type="NCBI Taxonomy" id="1973259"/>
    <lineage>
        <taxon>Archaea</taxon>
        <taxon>Thermoproteota</taxon>
        <taxon>Thermoprotei</taxon>
        <taxon>Desulfurococcales</taxon>
        <taxon>Desulfurococcaceae</taxon>
        <taxon>Zestosphaera</taxon>
    </lineage>
</organism>
<accession>A0A2R7Y272</accession>
<dbReference type="AlphaFoldDB" id="A0A2R7Y272"/>